<keyword evidence="3" id="KW-1003">Cell membrane</keyword>
<keyword evidence="4 7" id="KW-0812">Transmembrane</keyword>
<accession>A0AA41R3S1</accession>
<dbReference type="InterPro" id="IPR045621">
    <property type="entry name" value="BPD_transp_1_N"/>
</dbReference>
<evidence type="ECO:0000259" key="8">
    <source>
        <dbReference type="PROSITE" id="PS50928"/>
    </source>
</evidence>
<evidence type="ECO:0000256" key="3">
    <source>
        <dbReference type="ARBA" id="ARBA00022475"/>
    </source>
</evidence>
<evidence type="ECO:0000256" key="5">
    <source>
        <dbReference type="ARBA" id="ARBA00022989"/>
    </source>
</evidence>
<feature type="transmembrane region" description="Helical" evidence="7">
    <location>
        <begin position="239"/>
        <end position="261"/>
    </location>
</feature>
<dbReference type="InterPro" id="IPR000515">
    <property type="entry name" value="MetI-like"/>
</dbReference>
<proteinExistence type="inferred from homology"/>
<feature type="transmembrane region" description="Helical" evidence="7">
    <location>
        <begin position="134"/>
        <end position="161"/>
    </location>
</feature>
<dbReference type="PROSITE" id="PS50928">
    <property type="entry name" value="ABC_TM1"/>
    <property type="match status" value="1"/>
</dbReference>
<dbReference type="InterPro" id="IPR035906">
    <property type="entry name" value="MetI-like_sf"/>
</dbReference>
<evidence type="ECO:0000256" key="7">
    <source>
        <dbReference type="RuleBase" id="RU363032"/>
    </source>
</evidence>
<dbReference type="RefSeq" id="WP_246904147.1">
    <property type="nucleotide sequence ID" value="NZ_JALJRB010000005.1"/>
</dbReference>
<evidence type="ECO:0000256" key="6">
    <source>
        <dbReference type="ARBA" id="ARBA00023136"/>
    </source>
</evidence>
<comment type="subcellular location">
    <subcellularLocation>
        <location evidence="1 7">Cell membrane</location>
        <topology evidence="1 7">Multi-pass membrane protein</topology>
    </subcellularLocation>
</comment>
<comment type="similarity">
    <text evidence="7">Belongs to the binding-protein-dependent transport system permease family.</text>
</comment>
<dbReference type="PANTHER" id="PTHR43163">
    <property type="entry name" value="DIPEPTIDE TRANSPORT SYSTEM PERMEASE PROTEIN DPPB-RELATED"/>
    <property type="match status" value="1"/>
</dbReference>
<evidence type="ECO:0000256" key="1">
    <source>
        <dbReference type="ARBA" id="ARBA00004651"/>
    </source>
</evidence>
<feature type="transmembrane region" description="Helical" evidence="7">
    <location>
        <begin position="181"/>
        <end position="199"/>
    </location>
</feature>
<dbReference type="PANTHER" id="PTHR43163:SF6">
    <property type="entry name" value="DIPEPTIDE TRANSPORT SYSTEM PERMEASE PROTEIN DPPB-RELATED"/>
    <property type="match status" value="1"/>
</dbReference>
<dbReference type="AlphaFoldDB" id="A0AA41R3S1"/>
<dbReference type="Pfam" id="PF19300">
    <property type="entry name" value="BPD_transp_1_N"/>
    <property type="match status" value="1"/>
</dbReference>
<evidence type="ECO:0000256" key="2">
    <source>
        <dbReference type="ARBA" id="ARBA00022448"/>
    </source>
</evidence>
<dbReference type="GO" id="GO:0071916">
    <property type="term" value="F:dipeptide transmembrane transporter activity"/>
    <property type="evidence" value="ECO:0007669"/>
    <property type="project" value="TreeGrafter"/>
</dbReference>
<evidence type="ECO:0000313" key="10">
    <source>
        <dbReference type="Proteomes" id="UP001165427"/>
    </source>
</evidence>
<feature type="domain" description="ABC transmembrane type-1" evidence="8">
    <location>
        <begin position="95"/>
        <end position="304"/>
    </location>
</feature>
<keyword evidence="2 7" id="KW-0813">Transport</keyword>
<name>A0AA41R3S1_9BACT</name>
<feature type="transmembrane region" description="Helical" evidence="7">
    <location>
        <begin position="281"/>
        <end position="307"/>
    </location>
</feature>
<dbReference type="EMBL" id="JALJRB010000005">
    <property type="protein sequence ID" value="MCJ8500246.1"/>
    <property type="molecule type" value="Genomic_DNA"/>
</dbReference>
<dbReference type="Pfam" id="PF00528">
    <property type="entry name" value="BPD_transp_1"/>
    <property type="match status" value="1"/>
</dbReference>
<comment type="caution">
    <text evidence="9">The sequence shown here is derived from an EMBL/GenBank/DDBJ whole genome shotgun (WGS) entry which is preliminary data.</text>
</comment>
<dbReference type="SUPFAM" id="SSF161098">
    <property type="entry name" value="MetI-like"/>
    <property type="match status" value="1"/>
</dbReference>
<sequence>MKRYITRRLLLLLPTLLLVSFLVFCIVRIIPGDAVTLMVAEMGFADDEAELRAVLGLDQSLPRQYWNYMRNALRGDLGTSLWSGQPVLEEITRRLPLTFRLALMALFWTLLTGIPLGVLSALKQDTWLDYLLRSVSVGGLSIPSFWLATLLVVFGAIWFRWVPPIDFIPFGEDPLASLGQLVVPSLVLSVALSASIMRMTRTMMLEVMREDYIRTARAKGLSEWVVVIRHALANSLIPVLSIMGIQMAFLVGGTVIMESIFVLPGMGKYLLDAITWRDYPVIQGINLFICTLIICINLVIDLLYGVLDPRIRY</sequence>
<protein>
    <submittedName>
        <fullName evidence="9">ABC transporter permease</fullName>
    </submittedName>
</protein>
<reference evidence="9" key="1">
    <citation type="submission" date="2022-04" db="EMBL/GenBank/DDBJ databases">
        <title>Desulfatitalea alkaliphila sp. nov., a novel anaerobic sulfate-reducing bacterium isolated from terrestrial mud volcano, Taman Peninsula, Russia.</title>
        <authorList>
            <person name="Khomyakova M.A."/>
            <person name="Merkel A.Y."/>
            <person name="Slobodkin A.I."/>
        </authorList>
    </citation>
    <scope>NUCLEOTIDE SEQUENCE</scope>
    <source>
        <strain evidence="9">M08but</strain>
    </source>
</reference>
<gene>
    <name evidence="9" type="ORF">MRX98_06640</name>
</gene>
<evidence type="ECO:0000256" key="4">
    <source>
        <dbReference type="ARBA" id="ARBA00022692"/>
    </source>
</evidence>
<dbReference type="Proteomes" id="UP001165427">
    <property type="component" value="Unassembled WGS sequence"/>
</dbReference>
<dbReference type="CDD" id="cd06261">
    <property type="entry name" value="TM_PBP2"/>
    <property type="match status" value="1"/>
</dbReference>
<dbReference type="GO" id="GO:0005886">
    <property type="term" value="C:plasma membrane"/>
    <property type="evidence" value="ECO:0007669"/>
    <property type="project" value="UniProtKB-SubCell"/>
</dbReference>
<feature type="transmembrane region" description="Helical" evidence="7">
    <location>
        <begin position="101"/>
        <end position="122"/>
    </location>
</feature>
<keyword evidence="5 7" id="KW-1133">Transmembrane helix</keyword>
<keyword evidence="6 7" id="KW-0472">Membrane</keyword>
<evidence type="ECO:0000313" key="9">
    <source>
        <dbReference type="EMBL" id="MCJ8500246.1"/>
    </source>
</evidence>
<dbReference type="Gene3D" id="1.10.3720.10">
    <property type="entry name" value="MetI-like"/>
    <property type="match status" value="1"/>
</dbReference>
<organism evidence="9 10">
    <name type="scientific">Desulfatitalea alkaliphila</name>
    <dbReference type="NCBI Taxonomy" id="2929485"/>
    <lineage>
        <taxon>Bacteria</taxon>
        <taxon>Pseudomonadati</taxon>
        <taxon>Thermodesulfobacteriota</taxon>
        <taxon>Desulfobacteria</taxon>
        <taxon>Desulfobacterales</taxon>
        <taxon>Desulfosarcinaceae</taxon>
        <taxon>Desulfatitalea</taxon>
    </lineage>
</organism>
<keyword evidence="10" id="KW-1185">Reference proteome</keyword>